<keyword evidence="3 4" id="KW-0119">Carbohydrate metabolism</keyword>
<comment type="pathway">
    <text evidence="4">Amino-sugar metabolism; N-acetylneuraminate degradation; D-fructose 6-phosphate from N-acetylneuraminate: step 5/5.</text>
</comment>
<evidence type="ECO:0000313" key="6">
    <source>
        <dbReference type="EMBL" id="MCP8969875.1"/>
    </source>
</evidence>
<feature type="active site" description="Proton acceptor; for ring-opening step" evidence="4">
    <location>
        <position position="138"/>
    </location>
</feature>
<dbReference type="InterPro" id="IPR004547">
    <property type="entry name" value="Glucosamine6P_isomerase"/>
</dbReference>
<protein>
    <recommendedName>
        <fullName evidence="4">Glucosamine-6-phosphate deaminase</fullName>
        <ecNumber evidence="4">3.5.99.6</ecNumber>
    </recommendedName>
    <alternativeName>
        <fullName evidence="4">GlcN6P deaminase</fullName>
        <shortName evidence="4">GNPDA</shortName>
    </alternativeName>
    <alternativeName>
        <fullName evidence="4">Glucosamine-6-phosphate isomerase</fullName>
    </alternativeName>
</protein>
<dbReference type="PANTHER" id="PTHR11280:SF5">
    <property type="entry name" value="GLUCOSAMINE-6-PHOSPHATE ISOMERASE"/>
    <property type="match status" value="1"/>
</dbReference>
<evidence type="ECO:0000256" key="3">
    <source>
        <dbReference type="ARBA" id="ARBA00023277"/>
    </source>
</evidence>
<keyword evidence="7" id="KW-1185">Reference proteome</keyword>
<feature type="active site" description="For ring-opening step" evidence="4">
    <location>
        <position position="136"/>
    </location>
</feature>
<feature type="domain" description="Glucosamine/galactosamine-6-phosphate isomerase" evidence="5">
    <location>
        <begin position="11"/>
        <end position="226"/>
    </location>
</feature>
<dbReference type="GO" id="GO:0004342">
    <property type="term" value="F:glucosamine-6-phosphate deaminase activity"/>
    <property type="evidence" value="ECO:0007669"/>
    <property type="project" value="UniProtKB-UniRule"/>
</dbReference>
<dbReference type="Proteomes" id="UP001156102">
    <property type="component" value="Unassembled WGS sequence"/>
</dbReference>
<dbReference type="InterPro" id="IPR018321">
    <property type="entry name" value="Glucosamine6P_isomerase_CS"/>
</dbReference>
<organism evidence="6 7">
    <name type="scientific">Ectobacillus ponti</name>
    <dbReference type="NCBI Taxonomy" id="2961894"/>
    <lineage>
        <taxon>Bacteria</taxon>
        <taxon>Bacillati</taxon>
        <taxon>Bacillota</taxon>
        <taxon>Bacilli</taxon>
        <taxon>Bacillales</taxon>
        <taxon>Bacillaceae</taxon>
        <taxon>Ectobacillus</taxon>
    </lineage>
</organism>
<dbReference type="AlphaFoldDB" id="A0AA41XAF0"/>
<dbReference type="Pfam" id="PF01182">
    <property type="entry name" value="Glucosamine_iso"/>
    <property type="match status" value="1"/>
</dbReference>
<dbReference type="GO" id="GO:0019262">
    <property type="term" value="P:N-acetylneuraminate catabolic process"/>
    <property type="evidence" value="ECO:0007669"/>
    <property type="project" value="UniProtKB-UniRule"/>
</dbReference>
<accession>A0AA41XAF0</accession>
<reference evidence="6" key="1">
    <citation type="submission" date="2022-07" db="EMBL/GenBank/DDBJ databases">
        <authorList>
            <person name="Li W.-J."/>
            <person name="Deng Q.-Q."/>
        </authorList>
    </citation>
    <scope>NUCLEOTIDE SEQUENCE</scope>
    <source>
        <strain evidence="6">SYSU M60031</strain>
    </source>
</reference>
<sequence length="251" mass="27759">MKLIEVRSYEELSRVAADCIIDRVKSNPAIKLGLATGGTPVGTYRNLILDHEANGTAYRQATTFNLDEYVGLDPSNPGSYRYFMQERLFHWIDIPAGQTHVPSGVCSDPERECEAYEDLIRKAGGIDLQLLGIGGNGHIGFNEPGTSFHSLTHLVELDPSTREANARFFSSREEVPTHAITMGIRTIMDSREILLLVSGEGKRQALKQLLNGPVTEEFPASILQRHPHVTVIADSAALGRQRRKPLRESVV</sequence>
<dbReference type="GO" id="GO:0006046">
    <property type="term" value="P:N-acetylglucosamine catabolic process"/>
    <property type="evidence" value="ECO:0007669"/>
    <property type="project" value="UniProtKB-UniRule"/>
</dbReference>
<dbReference type="EC" id="3.5.99.6" evidence="4"/>
<feature type="active site" description="For ring-opening step" evidence="4">
    <location>
        <position position="143"/>
    </location>
</feature>
<comment type="catalytic activity">
    <reaction evidence="1 4">
        <text>alpha-D-glucosamine 6-phosphate + H2O = beta-D-fructose 6-phosphate + NH4(+)</text>
        <dbReference type="Rhea" id="RHEA:12172"/>
        <dbReference type="ChEBI" id="CHEBI:15377"/>
        <dbReference type="ChEBI" id="CHEBI:28938"/>
        <dbReference type="ChEBI" id="CHEBI:57634"/>
        <dbReference type="ChEBI" id="CHEBI:75989"/>
        <dbReference type="EC" id="3.5.99.6"/>
    </reaction>
</comment>
<name>A0AA41XAF0_9BACI</name>
<dbReference type="CDD" id="cd01399">
    <property type="entry name" value="GlcN6P_deaminase"/>
    <property type="match status" value="1"/>
</dbReference>
<evidence type="ECO:0000256" key="2">
    <source>
        <dbReference type="ARBA" id="ARBA00022801"/>
    </source>
</evidence>
<dbReference type="InterPro" id="IPR037171">
    <property type="entry name" value="NagB/RpiA_transferase-like"/>
</dbReference>
<evidence type="ECO:0000256" key="4">
    <source>
        <dbReference type="HAMAP-Rule" id="MF_01241"/>
    </source>
</evidence>
<evidence type="ECO:0000313" key="7">
    <source>
        <dbReference type="Proteomes" id="UP001156102"/>
    </source>
</evidence>
<comment type="similarity">
    <text evidence="4">Belongs to the glucosamine/galactosamine-6-phosphate isomerase family. NagB subfamily.</text>
</comment>
<evidence type="ECO:0000256" key="1">
    <source>
        <dbReference type="ARBA" id="ARBA00000644"/>
    </source>
</evidence>
<dbReference type="PROSITE" id="PS01161">
    <property type="entry name" value="GLC_GALNAC_ISOMERASE"/>
    <property type="match status" value="1"/>
</dbReference>
<dbReference type="SUPFAM" id="SSF100950">
    <property type="entry name" value="NagB/RpiA/CoA transferase-like"/>
    <property type="match status" value="1"/>
</dbReference>
<dbReference type="RefSeq" id="WP_254759795.1">
    <property type="nucleotide sequence ID" value="NZ_JANCLT010000008.1"/>
</dbReference>
<evidence type="ECO:0000259" key="5">
    <source>
        <dbReference type="Pfam" id="PF01182"/>
    </source>
</evidence>
<dbReference type="PANTHER" id="PTHR11280">
    <property type="entry name" value="GLUCOSAMINE-6-PHOSPHATE ISOMERASE"/>
    <property type="match status" value="1"/>
</dbReference>
<dbReference type="NCBIfam" id="TIGR00502">
    <property type="entry name" value="nagB"/>
    <property type="match status" value="1"/>
</dbReference>
<dbReference type="GO" id="GO:0006043">
    <property type="term" value="P:glucosamine catabolic process"/>
    <property type="evidence" value="ECO:0007669"/>
    <property type="project" value="TreeGrafter"/>
</dbReference>
<comment type="function">
    <text evidence="4">Catalyzes the reversible isomerization-deamination of glucosamine 6-phosphate (GlcN6P) to form fructose 6-phosphate (Fru6P) and ammonium ion.</text>
</comment>
<gene>
    <name evidence="4 6" type="primary">nagB</name>
    <name evidence="6" type="ORF">NK662_15215</name>
</gene>
<proteinExistence type="inferred from homology"/>
<dbReference type="GO" id="GO:0005975">
    <property type="term" value="P:carbohydrate metabolic process"/>
    <property type="evidence" value="ECO:0007669"/>
    <property type="project" value="InterPro"/>
</dbReference>
<dbReference type="GO" id="GO:0042802">
    <property type="term" value="F:identical protein binding"/>
    <property type="evidence" value="ECO:0007669"/>
    <property type="project" value="TreeGrafter"/>
</dbReference>
<comment type="caution">
    <text evidence="6">The sequence shown here is derived from an EMBL/GenBank/DDBJ whole genome shotgun (WGS) entry which is preliminary data.</text>
</comment>
<dbReference type="GO" id="GO:0005737">
    <property type="term" value="C:cytoplasm"/>
    <property type="evidence" value="ECO:0007669"/>
    <property type="project" value="TreeGrafter"/>
</dbReference>
<comment type="caution">
    <text evidence="4">Lacks conserved residue(s) required for the propagation of feature annotation.</text>
</comment>
<dbReference type="Gene3D" id="3.40.50.1360">
    <property type="match status" value="1"/>
</dbReference>
<feature type="active site" description="Proton acceptor; for enolization step" evidence="4">
    <location>
        <position position="67"/>
    </location>
</feature>
<dbReference type="FunFam" id="3.40.50.1360:FF:000003">
    <property type="entry name" value="Glucosamine-6-phosphate deaminase"/>
    <property type="match status" value="1"/>
</dbReference>
<dbReference type="EMBL" id="JANCLT010000008">
    <property type="protein sequence ID" value="MCP8969875.1"/>
    <property type="molecule type" value="Genomic_DNA"/>
</dbReference>
<dbReference type="InterPro" id="IPR006148">
    <property type="entry name" value="Glc/Gal-6P_isomerase"/>
</dbReference>
<keyword evidence="2 4" id="KW-0378">Hydrolase</keyword>
<dbReference type="HAMAP" id="MF_01241">
    <property type="entry name" value="GlcN6P_deamin"/>
    <property type="match status" value="1"/>
</dbReference>